<dbReference type="RefSeq" id="WP_170092930.1">
    <property type="nucleotide sequence ID" value="NZ_WOYG01000001.1"/>
</dbReference>
<evidence type="ECO:0000313" key="3">
    <source>
        <dbReference type="Proteomes" id="UP000608662"/>
    </source>
</evidence>
<reference evidence="2" key="1">
    <citation type="submission" date="2019-12" db="EMBL/GenBank/DDBJ databases">
        <title>Whole-genome sequence of Halomicrobium mukohataei pws1.</title>
        <authorList>
            <person name="Verma D.K."/>
            <person name="Gopal K."/>
            <person name="Prasad E.S."/>
        </authorList>
    </citation>
    <scope>NUCLEOTIDE SEQUENCE</scope>
    <source>
        <strain evidence="2">Pws1</strain>
    </source>
</reference>
<organism evidence="2 3">
    <name type="scientific">Halomicrobium mukohataei</name>
    <dbReference type="NCBI Taxonomy" id="57705"/>
    <lineage>
        <taxon>Archaea</taxon>
        <taxon>Methanobacteriati</taxon>
        <taxon>Methanobacteriota</taxon>
        <taxon>Stenosarchaea group</taxon>
        <taxon>Halobacteria</taxon>
        <taxon>Halobacteriales</taxon>
        <taxon>Haloarculaceae</taxon>
        <taxon>Halomicrobium</taxon>
    </lineage>
</organism>
<proteinExistence type="predicted"/>
<dbReference type="AlphaFoldDB" id="A0A847U9T0"/>
<gene>
    <name evidence="2" type="ORF">GOC74_03520</name>
</gene>
<accession>A0A847U9T0</accession>
<dbReference type="InterPro" id="IPR048302">
    <property type="entry name" value="NucS_N"/>
</dbReference>
<dbReference type="GeneID" id="94360026"/>
<protein>
    <submittedName>
        <fullName evidence="2">DUF91 domain-containing protein</fullName>
    </submittedName>
</protein>
<evidence type="ECO:0000259" key="1">
    <source>
        <dbReference type="Pfam" id="PF21003"/>
    </source>
</evidence>
<name>A0A847U9T0_9EURY</name>
<sequence>MHDDTRVLAGDCTTLFETTGAQTQRTREQRGEVLVVVKPDNTVLVHDADGYQPVAWLTRPDSVTIEGGTVVARDGDDLLRVVTHEEHGSASYPVSEAGIPVGDCLACAGTLVRSNGAVRCSGCEERYGLPADATITGGRCRDCRLPTIRTERGRAFELCLDRECESLDDRVTDAFDREWDCPACDGDLRIVRKGGLFAGCEHHPDCETAFAIPTGVVVDTCACGLPLFETSGGRRCLDATCSQSQMSEAATYSGP</sequence>
<dbReference type="Proteomes" id="UP000608662">
    <property type="component" value="Unassembled WGS sequence"/>
</dbReference>
<evidence type="ECO:0000313" key="2">
    <source>
        <dbReference type="EMBL" id="NLV08997.1"/>
    </source>
</evidence>
<dbReference type="EMBL" id="WOYG01000001">
    <property type="protein sequence ID" value="NLV08997.1"/>
    <property type="molecule type" value="Genomic_DNA"/>
</dbReference>
<comment type="caution">
    <text evidence="2">The sequence shown here is derived from an EMBL/GenBank/DDBJ whole genome shotgun (WGS) entry which is preliminary data.</text>
</comment>
<dbReference type="Pfam" id="PF21003">
    <property type="entry name" value="NucS_N"/>
    <property type="match status" value="1"/>
</dbReference>
<dbReference type="InterPro" id="IPR049173">
    <property type="entry name" value="NucS_N_sf"/>
</dbReference>
<feature type="domain" description="Endonuclease NucS N-terminal PH-like" evidence="1">
    <location>
        <begin position="24"/>
        <end position="94"/>
    </location>
</feature>
<dbReference type="OrthoDB" id="190320at2157"/>
<dbReference type="Gene3D" id="2.70.180.20">
    <property type="match status" value="1"/>
</dbReference>